<sequence>MMSPKRSRKHSGDVSEMRGDLLNPISQAHRQLIRITFKRYYPSVNILVPHCLNVYHNIKKFWKQITNIYTKGSCKLPANGLSADSTINVFCSAPHGFTRYSSEMRTYKFCDSVLFYRQNPMKSTKQRSGLVEMIPGAILEFKGLESGD</sequence>
<keyword evidence="2" id="KW-1185">Reference proteome</keyword>
<evidence type="ECO:0000313" key="1">
    <source>
        <dbReference type="EMBL" id="KAD6454371.1"/>
    </source>
</evidence>
<dbReference type="EMBL" id="SZYD01000004">
    <property type="protein sequence ID" value="KAD6454371.1"/>
    <property type="molecule type" value="Genomic_DNA"/>
</dbReference>
<organism evidence="1 2">
    <name type="scientific">Mikania micrantha</name>
    <name type="common">bitter vine</name>
    <dbReference type="NCBI Taxonomy" id="192012"/>
    <lineage>
        <taxon>Eukaryota</taxon>
        <taxon>Viridiplantae</taxon>
        <taxon>Streptophyta</taxon>
        <taxon>Embryophyta</taxon>
        <taxon>Tracheophyta</taxon>
        <taxon>Spermatophyta</taxon>
        <taxon>Magnoliopsida</taxon>
        <taxon>eudicotyledons</taxon>
        <taxon>Gunneridae</taxon>
        <taxon>Pentapetalae</taxon>
        <taxon>asterids</taxon>
        <taxon>campanulids</taxon>
        <taxon>Asterales</taxon>
        <taxon>Asteraceae</taxon>
        <taxon>Asteroideae</taxon>
        <taxon>Heliantheae alliance</taxon>
        <taxon>Eupatorieae</taxon>
        <taxon>Mikania</taxon>
    </lineage>
</organism>
<reference evidence="1 2" key="1">
    <citation type="submission" date="2019-05" db="EMBL/GenBank/DDBJ databases">
        <title>Mikania micrantha, genome provides insights into the molecular mechanism of rapid growth.</title>
        <authorList>
            <person name="Liu B."/>
        </authorList>
    </citation>
    <scope>NUCLEOTIDE SEQUENCE [LARGE SCALE GENOMIC DNA]</scope>
    <source>
        <strain evidence="1">NLD-2019</strain>
        <tissue evidence="1">Leaf</tissue>
    </source>
</reference>
<dbReference type="Proteomes" id="UP000326396">
    <property type="component" value="Linkage Group LG12"/>
</dbReference>
<evidence type="ECO:0000313" key="2">
    <source>
        <dbReference type="Proteomes" id="UP000326396"/>
    </source>
</evidence>
<dbReference type="AlphaFoldDB" id="A0A5N6PK18"/>
<name>A0A5N6PK18_9ASTR</name>
<comment type="caution">
    <text evidence="1">The sequence shown here is derived from an EMBL/GenBank/DDBJ whole genome shotgun (WGS) entry which is preliminary data.</text>
</comment>
<protein>
    <submittedName>
        <fullName evidence="1">Uncharacterized protein</fullName>
    </submittedName>
</protein>
<gene>
    <name evidence="1" type="ORF">E3N88_09077</name>
</gene>
<accession>A0A5N6PK18</accession>
<proteinExistence type="predicted"/>